<evidence type="ECO:0000313" key="6">
    <source>
        <dbReference type="Proteomes" id="UP001241110"/>
    </source>
</evidence>
<evidence type="ECO:0000259" key="4">
    <source>
        <dbReference type="PROSITE" id="PS51186"/>
    </source>
</evidence>
<dbReference type="GO" id="GO:0016747">
    <property type="term" value="F:acyltransferase activity, transferring groups other than amino-acyl groups"/>
    <property type="evidence" value="ECO:0007669"/>
    <property type="project" value="InterPro"/>
</dbReference>
<feature type="transmembrane region" description="Helical" evidence="3">
    <location>
        <begin position="7"/>
        <end position="27"/>
    </location>
</feature>
<reference evidence="5" key="1">
    <citation type="submission" date="2023-05" db="EMBL/GenBank/DDBJ databases">
        <authorList>
            <person name="Zhang X."/>
        </authorList>
    </citation>
    <scope>NUCLEOTIDE SEQUENCE</scope>
    <source>
        <strain evidence="5">YF14B1</strain>
    </source>
</reference>
<dbReference type="Gene3D" id="3.40.630.30">
    <property type="match status" value="1"/>
</dbReference>
<dbReference type="SUPFAM" id="SSF55729">
    <property type="entry name" value="Acyl-CoA N-acyltransferases (Nat)"/>
    <property type="match status" value="1"/>
</dbReference>
<dbReference type="PROSITE" id="PS51186">
    <property type="entry name" value="GNAT"/>
    <property type="match status" value="1"/>
</dbReference>
<keyword evidence="1" id="KW-0808">Transferase</keyword>
<name>A0AAE3QS41_9BACT</name>
<dbReference type="Pfam" id="PF00583">
    <property type="entry name" value="Acetyltransf_1"/>
    <property type="match status" value="1"/>
</dbReference>
<keyword evidence="3" id="KW-1133">Transmembrane helix</keyword>
<dbReference type="Proteomes" id="UP001241110">
    <property type="component" value="Unassembled WGS sequence"/>
</dbReference>
<evidence type="ECO:0000256" key="2">
    <source>
        <dbReference type="ARBA" id="ARBA00023315"/>
    </source>
</evidence>
<dbReference type="InterPro" id="IPR000182">
    <property type="entry name" value="GNAT_dom"/>
</dbReference>
<dbReference type="PANTHER" id="PTHR43877:SF2">
    <property type="entry name" value="AMINOALKYLPHOSPHONATE N-ACETYLTRANSFERASE-RELATED"/>
    <property type="match status" value="1"/>
</dbReference>
<dbReference type="CDD" id="cd04301">
    <property type="entry name" value="NAT_SF"/>
    <property type="match status" value="1"/>
</dbReference>
<comment type="caution">
    <text evidence="5">The sequence shown here is derived from an EMBL/GenBank/DDBJ whole genome shotgun (WGS) entry which is preliminary data.</text>
</comment>
<dbReference type="InterPro" id="IPR016181">
    <property type="entry name" value="Acyl_CoA_acyltransferase"/>
</dbReference>
<proteinExistence type="predicted"/>
<organism evidence="5 6">
    <name type="scientific">Xanthocytophaga flava</name>
    <dbReference type="NCBI Taxonomy" id="3048013"/>
    <lineage>
        <taxon>Bacteria</taxon>
        <taxon>Pseudomonadati</taxon>
        <taxon>Bacteroidota</taxon>
        <taxon>Cytophagia</taxon>
        <taxon>Cytophagales</taxon>
        <taxon>Rhodocytophagaceae</taxon>
        <taxon>Xanthocytophaga</taxon>
    </lineage>
</organism>
<accession>A0AAE3QS41</accession>
<evidence type="ECO:0000256" key="3">
    <source>
        <dbReference type="SAM" id="Phobius"/>
    </source>
</evidence>
<keyword evidence="2" id="KW-0012">Acyltransferase</keyword>
<sequence length="178" mass="20755">MHEIHSYIYRGSIYTFYIVLTFDLAILEQTSIVKNLLLEVQKWLYARGLSQWNTAFSDYWIQTEILNQHFYIVTQGTTIVATFRLLTSDPAFWGEDDASALYLHTLAVARTAQGQSIGTQILDWVTAKAQSDNKSLFRLDCLANNPFLVNYYAKYGFQYVRKKWVQESEYVLYEKTLS</sequence>
<gene>
    <name evidence="5" type="ORF">QNI16_25705</name>
</gene>
<dbReference type="PANTHER" id="PTHR43877">
    <property type="entry name" value="AMINOALKYLPHOSPHONATE N-ACETYLTRANSFERASE-RELATED-RELATED"/>
    <property type="match status" value="1"/>
</dbReference>
<evidence type="ECO:0000256" key="1">
    <source>
        <dbReference type="ARBA" id="ARBA00022679"/>
    </source>
</evidence>
<dbReference type="RefSeq" id="WP_313984497.1">
    <property type="nucleotide sequence ID" value="NZ_JASJOS010000013.1"/>
</dbReference>
<feature type="domain" description="N-acetyltransferase" evidence="4">
    <location>
        <begin position="20"/>
        <end position="178"/>
    </location>
</feature>
<protein>
    <submittedName>
        <fullName evidence="5">GNAT family N-acetyltransferase</fullName>
    </submittedName>
</protein>
<keyword evidence="3" id="KW-0472">Membrane</keyword>
<dbReference type="AlphaFoldDB" id="A0AAE3QS41"/>
<dbReference type="InterPro" id="IPR050832">
    <property type="entry name" value="Bact_Acetyltransf"/>
</dbReference>
<dbReference type="EMBL" id="JASJOS010000013">
    <property type="protein sequence ID" value="MDJ1483921.1"/>
    <property type="molecule type" value="Genomic_DNA"/>
</dbReference>
<evidence type="ECO:0000313" key="5">
    <source>
        <dbReference type="EMBL" id="MDJ1483921.1"/>
    </source>
</evidence>
<keyword evidence="3" id="KW-0812">Transmembrane</keyword>